<organism evidence="3 4">
    <name type="scientific">Thermoanaerobacterium butyriciformans</name>
    <dbReference type="NCBI Taxonomy" id="1702242"/>
    <lineage>
        <taxon>Bacteria</taxon>
        <taxon>Bacillati</taxon>
        <taxon>Bacillota</taxon>
        <taxon>Clostridia</taxon>
        <taxon>Thermoanaerobacterales</taxon>
        <taxon>Thermoanaerobacteraceae</taxon>
        <taxon>Thermoanaerobacterium</taxon>
    </lineage>
</organism>
<dbReference type="Pfam" id="PF21522">
    <property type="entry name" value="MreB-like_C"/>
    <property type="match status" value="1"/>
</dbReference>
<dbReference type="SUPFAM" id="SSF53067">
    <property type="entry name" value="Actin-like ATPase domain"/>
    <property type="match status" value="2"/>
</dbReference>
<evidence type="ECO:0000259" key="1">
    <source>
        <dbReference type="Pfam" id="PF17989"/>
    </source>
</evidence>
<name>A0ABS4NEE4_9THEO</name>
<dbReference type="CDD" id="cd24025">
    <property type="entry name" value="ASKHA_NBD_ParM_pCBH-like"/>
    <property type="match status" value="1"/>
</dbReference>
<dbReference type="InterPro" id="IPR049067">
    <property type="entry name" value="MreB-like_C"/>
</dbReference>
<feature type="domain" description="Actin homologue MreB-like C-terminal" evidence="2">
    <location>
        <begin position="185"/>
        <end position="307"/>
    </location>
</feature>
<proteinExistence type="predicted"/>
<gene>
    <name evidence="3" type="ORF">J2Z80_000921</name>
</gene>
<dbReference type="InterPro" id="IPR040607">
    <property type="entry name" value="ALP_N"/>
</dbReference>
<keyword evidence="4" id="KW-1185">Reference proteome</keyword>
<reference evidence="3" key="1">
    <citation type="submission" date="2021-03" db="EMBL/GenBank/DDBJ databases">
        <title>Genomic Encyclopedia of Type Strains, Phase IV (KMG-IV): sequencing the most valuable type-strain genomes for metagenomic binning, comparative biology and taxonomic classification.</title>
        <authorList>
            <person name="Goeker M."/>
        </authorList>
    </citation>
    <scope>NUCLEOTIDE SEQUENCE</scope>
    <source>
        <strain evidence="3">DSM 101588</strain>
    </source>
</reference>
<feature type="domain" description="Actin-like protein N-terminal" evidence="1">
    <location>
        <begin position="5"/>
        <end position="163"/>
    </location>
</feature>
<dbReference type="EMBL" id="JAGGLT010000007">
    <property type="protein sequence ID" value="MBP2071407.1"/>
    <property type="molecule type" value="Genomic_DNA"/>
</dbReference>
<dbReference type="Proteomes" id="UP001166402">
    <property type="component" value="Unassembled WGS sequence"/>
</dbReference>
<comment type="caution">
    <text evidence="3">The sequence shown here is derived from an EMBL/GenBank/DDBJ whole genome shotgun (WGS) entry which is preliminary data.</text>
</comment>
<evidence type="ECO:0000313" key="4">
    <source>
        <dbReference type="Proteomes" id="UP001166402"/>
    </source>
</evidence>
<protein>
    <submittedName>
        <fullName evidence="3">Plasmid segregation protein ParM</fullName>
    </submittedName>
</protein>
<dbReference type="Pfam" id="PF17989">
    <property type="entry name" value="ALP_N"/>
    <property type="match status" value="1"/>
</dbReference>
<evidence type="ECO:0000313" key="3">
    <source>
        <dbReference type="EMBL" id="MBP2071407.1"/>
    </source>
</evidence>
<accession>A0ABS4NEE4</accession>
<dbReference type="InterPro" id="IPR043129">
    <property type="entry name" value="ATPase_NBD"/>
</dbReference>
<dbReference type="Gene3D" id="3.30.420.40">
    <property type="match status" value="2"/>
</dbReference>
<dbReference type="RefSeq" id="WP_209453317.1">
    <property type="nucleotide sequence ID" value="NZ_JAGGLT010000007.1"/>
</dbReference>
<evidence type="ECO:0000259" key="2">
    <source>
        <dbReference type="Pfam" id="PF21522"/>
    </source>
</evidence>
<sequence length="340" mass="38510">MFKIGLDLGYGYTKGISETGKTVVFPSIVGNAYERNLKGLFESSFEKRIDNMHIVIMNGERHEFFVGELARREGRNVSYAFDENKINHPNTKALIAASCLLLFPEDGSPVHLVTGLPFEQYIHKKDEFLEMLKGYRNLGCFKGDEKVKTIKFDKVTIFPQAAGAVYSAIMEDLHRYLIRGSYLGLVDIGFKTTDFIVFLVEDRLVLREDLSGTIDVGISSIYNSLDKLFTQKTGSKLDVPELMRIAKDERIFFRGRQIDFGDEIKGIKVEIARVIKDRLKAVWGNKLDFFNTIFLAGGGGKDLQEFLVDIYDNAVTVKDPQMANARGFLKVAELEEKKNE</sequence>